<organism evidence="8 9">
    <name type="scientific">Microthlaspi erraticum</name>
    <dbReference type="NCBI Taxonomy" id="1685480"/>
    <lineage>
        <taxon>Eukaryota</taxon>
        <taxon>Viridiplantae</taxon>
        <taxon>Streptophyta</taxon>
        <taxon>Embryophyta</taxon>
        <taxon>Tracheophyta</taxon>
        <taxon>Spermatophyta</taxon>
        <taxon>Magnoliopsida</taxon>
        <taxon>eudicotyledons</taxon>
        <taxon>Gunneridae</taxon>
        <taxon>Pentapetalae</taxon>
        <taxon>rosids</taxon>
        <taxon>malvids</taxon>
        <taxon>Brassicales</taxon>
        <taxon>Brassicaceae</taxon>
        <taxon>Coluteocarpeae</taxon>
        <taxon>Microthlaspi</taxon>
    </lineage>
</organism>
<dbReference type="InterPro" id="IPR009057">
    <property type="entry name" value="Homeodomain-like_sf"/>
</dbReference>
<dbReference type="InterPro" id="IPR001005">
    <property type="entry name" value="SANT/Myb"/>
</dbReference>
<evidence type="ECO:0000259" key="7">
    <source>
        <dbReference type="PROSITE" id="PS51294"/>
    </source>
</evidence>
<dbReference type="Proteomes" id="UP000467841">
    <property type="component" value="Unassembled WGS sequence"/>
</dbReference>
<comment type="caution">
    <text evidence="8">The sequence shown here is derived from an EMBL/GenBank/DDBJ whole genome shotgun (WGS) entry which is preliminary data.</text>
</comment>
<dbReference type="InterPro" id="IPR006447">
    <property type="entry name" value="Myb_dom_plants"/>
</dbReference>
<keyword evidence="3" id="KW-0238">DNA-binding</keyword>
<dbReference type="FunFam" id="1.10.10.60:FF:000007">
    <property type="entry name" value="Two-component response regulator"/>
    <property type="match status" value="1"/>
</dbReference>
<keyword evidence="4" id="KW-0804">Transcription</keyword>
<dbReference type="PANTHER" id="PTHR31312:SF4">
    <property type="entry name" value="TWO-COMPONENT RESPONSE REGULATOR-LIKE APRR2"/>
    <property type="match status" value="1"/>
</dbReference>
<reference evidence="8" key="1">
    <citation type="submission" date="2020-01" db="EMBL/GenBank/DDBJ databases">
        <authorList>
            <person name="Mishra B."/>
        </authorList>
    </citation>
    <scope>NUCLEOTIDE SEQUENCE [LARGE SCALE GENOMIC DNA]</scope>
</reference>
<keyword evidence="2" id="KW-0805">Transcription regulation</keyword>
<feature type="region of interest" description="Disordered" evidence="6">
    <location>
        <begin position="78"/>
        <end position="122"/>
    </location>
</feature>
<dbReference type="EMBL" id="CACVBM020001212">
    <property type="protein sequence ID" value="CAA7039527.1"/>
    <property type="molecule type" value="Genomic_DNA"/>
</dbReference>
<dbReference type="OrthoDB" id="21225at2759"/>
<gene>
    <name evidence="8" type="ORF">MERR_LOCUS26762</name>
</gene>
<evidence type="ECO:0000256" key="3">
    <source>
        <dbReference type="ARBA" id="ARBA00023125"/>
    </source>
</evidence>
<protein>
    <recommendedName>
        <fullName evidence="7">HTH myb-type domain-containing protein</fullName>
    </recommendedName>
</protein>
<accession>A0A6D2JI60</accession>
<feature type="domain" description="HTH myb-type" evidence="7">
    <location>
        <begin position="122"/>
        <end position="181"/>
    </location>
</feature>
<evidence type="ECO:0000256" key="1">
    <source>
        <dbReference type="ARBA" id="ARBA00004123"/>
    </source>
</evidence>
<dbReference type="GO" id="GO:0000976">
    <property type="term" value="F:transcription cis-regulatory region binding"/>
    <property type="evidence" value="ECO:0007669"/>
    <property type="project" value="TreeGrafter"/>
</dbReference>
<dbReference type="Gene3D" id="1.10.10.60">
    <property type="entry name" value="Homeodomain-like"/>
    <property type="match status" value="1"/>
</dbReference>
<comment type="subcellular location">
    <subcellularLocation>
        <location evidence="1">Nucleus</location>
    </subcellularLocation>
</comment>
<dbReference type="AlphaFoldDB" id="A0A6D2JI60"/>
<feature type="compositionally biased region" description="Polar residues" evidence="6">
    <location>
        <begin position="85"/>
        <end position="95"/>
    </location>
</feature>
<dbReference type="PANTHER" id="PTHR31312">
    <property type="entry name" value="TRANSCRIPTION ACTIVATOR GLK1"/>
    <property type="match status" value="1"/>
</dbReference>
<dbReference type="PROSITE" id="PS51294">
    <property type="entry name" value="HTH_MYB"/>
    <property type="match status" value="1"/>
</dbReference>
<keyword evidence="9" id="KW-1185">Reference proteome</keyword>
<keyword evidence="5" id="KW-0539">Nucleus</keyword>
<dbReference type="NCBIfam" id="TIGR01557">
    <property type="entry name" value="myb_SHAQKYF"/>
    <property type="match status" value="1"/>
</dbReference>
<dbReference type="SUPFAM" id="SSF46689">
    <property type="entry name" value="Homeodomain-like"/>
    <property type="match status" value="1"/>
</dbReference>
<evidence type="ECO:0000256" key="5">
    <source>
        <dbReference type="ARBA" id="ARBA00023242"/>
    </source>
</evidence>
<sequence length="509" mass="57479">MEVMSSDTNKEHESLTCGAMCFIPKPIKVTDLPKIYQLALNYKRNGKSVVWTENNHKDTYVSVPQQIQLLSEQANGLNTKKKTCSSRSMTSTNGSCVRADSSRKRKSNGSSGDDVESVSQPTKKKSKLTWTDELQDLFLQAIKHLTLEKAVPKKILEHMNVPYLTRENVASHLQKYRQFLRKVAEQGLLSLLSIQEKDSILSHGPIREPHYNYCTPSSTSWYETSLNNRLFYCKPGQGLLGQSRLLSNTREPVRFNQIPHKYMNHSSTNGPRSIGSNFTLPIKTNLNFSYQASQNVGSTFFEPSLMANKTGQSSQVLGFGQHGNNFNNNMMSSYGSLTPNQPGHSHFSYGVQSFLNNENSAYKTRSHAHATSQPTFEVPPLENLNLYDDLGNTNELPCDTSNFQFDHNKQQGEVASTTNFDLLTKFSNELNKNFPLEEDGDWNCVNINQGHSNVEASNTFAPPETTSSIPNMNPNHDQAQDDPDFIDWSLFDQQDLVNEYDDFMDFNLF</sequence>
<evidence type="ECO:0000256" key="4">
    <source>
        <dbReference type="ARBA" id="ARBA00023163"/>
    </source>
</evidence>
<proteinExistence type="predicted"/>
<dbReference type="InterPro" id="IPR044825">
    <property type="entry name" value="GLK1/2-like"/>
</dbReference>
<evidence type="ECO:0000313" key="9">
    <source>
        <dbReference type="Proteomes" id="UP000467841"/>
    </source>
</evidence>
<evidence type="ECO:0000256" key="6">
    <source>
        <dbReference type="SAM" id="MobiDB-lite"/>
    </source>
</evidence>
<evidence type="ECO:0000256" key="2">
    <source>
        <dbReference type="ARBA" id="ARBA00023015"/>
    </source>
</evidence>
<name>A0A6D2JI60_9BRAS</name>
<dbReference type="GO" id="GO:0005634">
    <property type="term" value="C:nucleus"/>
    <property type="evidence" value="ECO:0007669"/>
    <property type="project" value="UniProtKB-SubCell"/>
</dbReference>
<dbReference type="GO" id="GO:0003700">
    <property type="term" value="F:DNA-binding transcription factor activity"/>
    <property type="evidence" value="ECO:0007669"/>
    <property type="project" value="InterPro"/>
</dbReference>
<evidence type="ECO:0000313" key="8">
    <source>
        <dbReference type="EMBL" id="CAA7039527.1"/>
    </source>
</evidence>
<dbReference type="InterPro" id="IPR017930">
    <property type="entry name" value="Myb_dom"/>
</dbReference>
<dbReference type="Pfam" id="PF00249">
    <property type="entry name" value="Myb_DNA-binding"/>
    <property type="match status" value="1"/>
</dbReference>
<dbReference type="GO" id="GO:0045893">
    <property type="term" value="P:positive regulation of DNA-templated transcription"/>
    <property type="evidence" value="ECO:0007669"/>
    <property type="project" value="InterPro"/>
</dbReference>